<evidence type="ECO:0000256" key="3">
    <source>
        <dbReference type="ARBA" id="ARBA00023002"/>
    </source>
</evidence>
<keyword evidence="3" id="KW-0560">Oxidoreductase</keyword>
<evidence type="ECO:0000313" key="4">
    <source>
        <dbReference type="EMBL" id="CRG85377.1"/>
    </source>
</evidence>
<evidence type="ECO:0000256" key="2">
    <source>
        <dbReference type="ARBA" id="ARBA00022857"/>
    </source>
</evidence>
<dbReference type="PRINTS" id="PR00081">
    <property type="entry name" value="GDHRDH"/>
</dbReference>
<dbReference type="PANTHER" id="PTHR24320">
    <property type="entry name" value="RETINOL DEHYDROGENASE"/>
    <property type="match status" value="1"/>
</dbReference>
<dbReference type="GO" id="GO:0016491">
    <property type="term" value="F:oxidoreductase activity"/>
    <property type="evidence" value="ECO:0007669"/>
    <property type="project" value="UniProtKB-KW"/>
</dbReference>
<dbReference type="OrthoDB" id="191139at2759"/>
<name>A0A0U1LSA7_TALIS</name>
<dbReference type="InterPro" id="IPR036291">
    <property type="entry name" value="NAD(P)-bd_dom_sf"/>
</dbReference>
<sequence length="326" mass="35213">MPTSKFSPNAVPDLNGKVYLVTGGNAGMQAQRGKSTVVGLAKRGAKVYIGSRNESKALAAADEIQKLIPTANILFLQLDLGSFESVIAAAQKIRQNETELHGLVNNAGIMGVPYSKTTDGYELQFQTNYLSHWLLTYHLLPLLASTATATGPGVVRIVNVTSDGHSMFPPKEGINFEDIGLESSSAMTRYGQSKLANILHAKELHRRYGPKLEDVDPESGEVWVAAVHPGHIDTDLNRQATTSSPAIVLRAFTSIGRCVGILDKVENGSLSSIFAIASDDFKRADSGSYVVPYAKIGQPSKLARDEDLASKLWAWTADQFREKGLL</sequence>
<proteinExistence type="inferred from homology"/>
<reference evidence="4 5" key="1">
    <citation type="submission" date="2015-04" db="EMBL/GenBank/DDBJ databases">
        <authorList>
            <person name="Syromyatnikov M.Y."/>
            <person name="Popov V.N."/>
        </authorList>
    </citation>
    <scope>NUCLEOTIDE SEQUENCE [LARGE SCALE GENOMIC DNA]</scope>
    <source>
        <strain evidence="4">WF-38-12</strain>
    </source>
</reference>
<dbReference type="SUPFAM" id="SSF51735">
    <property type="entry name" value="NAD(P)-binding Rossmann-fold domains"/>
    <property type="match status" value="1"/>
</dbReference>
<dbReference type="Pfam" id="PF00106">
    <property type="entry name" value="adh_short"/>
    <property type="match status" value="1"/>
</dbReference>
<dbReference type="EMBL" id="CVMT01000002">
    <property type="protein sequence ID" value="CRG85377.1"/>
    <property type="molecule type" value="Genomic_DNA"/>
</dbReference>
<dbReference type="InterPro" id="IPR002347">
    <property type="entry name" value="SDR_fam"/>
</dbReference>
<dbReference type="Proteomes" id="UP000054383">
    <property type="component" value="Unassembled WGS sequence"/>
</dbReference>
<protein>
    <submittedName>
        <fullName evidence="4">Putative oxidoreductase C736,13</fullName>
    </submittedName>
</protein>
<dbReference type="PANTHER" id="PTHR24320:SF282">
    <property type="entry name" value="WW DOMAIN-CONTAINING OXIDOREDUCTASE"/>
    <property type="match status" value="1"/>
</dbReference>
<organism evidence="4 5">
    <name type="scientific">Talaromyces islandicus</name>
    <name type="common">Penicillium islandicum</name>
    <dbReference type="NCBI Taxonomy" id="28573"/>
    <lineage>
        <taxon>Eukaryota</taxon>
        <taxon>Fungi</taxon>
        <taxon>Dikarya</taxon>
        <taxon>Ascomycota</taxon>
        <taxon>Pezizomycotina</taxon>
        <taxon>Eurotiomycetes</taxon>
        <taxon>Eurotiomycetidae</taxon>
        <taxon>Eurotiales</taxon>
        <taxon>Trichocomaceae</taxon>
        <taxon>Talaromyces</taxon>
        <taxon>Talaromyces sect. Islandici</taxon>
    </lineage>
</organism>
<accession>A0A0U1LSA7</accession>
<gene>
    <name evidence="4" type="ORF">PISL3812_02459</name>
</gene>
<dbReference type="STRING" id="28573.A0A0U1LSA7"/>
<evidence type="ECO:0000256" key="1">
    <source>
        <dbReference type="ARBA" id="ARBA00006484"/>
    </source>
</evidence>
<dbReference type="OMA" id="IMGVPYS"/>
<comment type="similarity">
    <text evidence="1">Belongs to the short-chain dehydrogenases/reductases (SDR) family.</text>
</comment>
<keyword evidence="2" id="KW-0521">NADP</keyword>
<evidence type="ECO:0000313" key="5">
    <source>
        <dbReference type="Proteomes" id="UP000054383"/>
    </source>
</evidence>
<dbReference type="Gene3D" id="3.40.50.720">
    <property type="entry name" value="NAD(P)-binding Rossmann-like Domain"/>
    <property type="match status" value="1"/>
</dbReference>
<dbReference type="AlphaFoldDB" id="A0A0U1LSA7"/>
<keyword evidence="5" id="KW-1185">Reference proteome</keyword>